<dbReference type="EMBL" id="BRXW01000080">
    <property type="protein sequence ID" value="GMI05001.1"/>
    <property type="molecule type" value="Genomic_DNA"/>
</dbReference>
<gene>
    <name evidence="2" type="ORF">TrLO_g2860</name>
</gene>
<dbReference type="InterPro" id="IPR032675">
    <property type="entry name" value="LRR_dom_sf"/>
</dbReference>
<dbReference type="InterPro" id="IPR026906">
    <property type="entry name" value="LRR_5"/>
</dbReference>
<dbReference type="AlphaFoldDB" id="A0A9W7CF65"/>
<reference evidence="3" key="1">
    <citation type="journal article" date="2023" name="Commun. Biol.">
        <title>Genome analysis of Parmales, the sister group of diatoms, reveals the evolutionary specialization of diatoms from phago-mixotrophs to photoautotrophs.</title>
        <authorList>
            <person name="Ban H."/>
            <person name="Sato S."/>
            <person name="Yoshikawa S."/>
            <person name="Yamada K."/>
            <person name="Nakamura Y."/>
            <person name="Ichinomiya M."/>
            <person name="Sato N."/>
            <person name="Blanc-Mathieu R."/>
            <person name="Endo H."/>
            <person name="Kuwata A."/>
            <person name="Ogata H."/>
        </authorList>
    </citation>
    <scope>NUCLEOTIDE SEQUENCE [LARGE SCALE GENOMIC DNA]</scope>
    <source>
        <strain evidence="3">NIES 3700</strain>
    </source>
</reference>
<dbReference type="PANTHER" id="PTHR45661:SF3">
    <property type="entry name" value="IG-LIKE DOMAIN-CONTAINING PROTEIN"/>
    <property type="match status" value="1"/>
</dbReference>
<organism evidence="2 3">
    <name type="scientific">Triparma laevis f. longispina</name>
    <dbReference type="NCBI Taxonomy" id="1714387"/>
    <lineage>
        <taxon>Eukaryota</taxon>
        <taxon>Sar</taxon>
        <taxon>Stramenopiles</taxon>
        <taxon>Ochrophyta</taxon>
        <taxon>Bolidophyceae</taxon>
        <taxon>Parmales</taxon>
        <taxon>Triparmaceae</taxon>
        <taxon>Triparma</taxon>
    </lineage>
</organism>
<protein>
    <submittedName>
        <fullName evidence="2">Uncharacterized protein</fullName>
    </submittedName>
</protein>
<proteinExistence type="predicted"/>
<evidence type="ECO:0000256" key="1">
    <source>
        <dbReference type="SAM" id="Coils"/>
    </source>
</evidence>
<sequence>MSGPLRRKSTSDILESKPELTLAQAATLLTSNPIPLSTLAAKMYLPISPPPSSTSDSCEECNCFLINCPDFRRLLVSFVPADALLAMTLLDKKWRKTAKNFIDDGVESGEIIPHRGIDCNYNLVKTDRRKLVTSVIFMQNITQIGKDALCWSVNLLSVHIPEGVKCIQSHAFCTCASLNTIEIPKSLKYIGSQAFYQCTSLENFNVLHTDLQHIGDEAFSYCYQLKEMKLPETAWSFGRNVFTYCSNLVSSYIDVDNEDHFHDVTEEVVEYLRSQQRITDVIDLKRVVVKRDREVTELKAKISEMEIAMLKKEIAEVSSCLLSDAKITTLEVILKSNVAQTKFEAFQSEVKVLQTEAKAKEIEINSLKESAALKSNVKAAQSEIKAFKSDHQVENEKRRAGSNEEHTMRFGPAIFSL</sequence>
<dbReference type="SUPFAM" id="SSF52058">
    <property type="entry name" value="L domain-like"/>
    <property type="match status" value="1"/>
</dbReference>
<dbReference type="PANTHER" id="PTHR45661">
    <property type="entry name" value="SURFACE ANTIGEN"/>
    <property type="match status" value="1"/>
</dbReference>
<comment type="caution">
    <text evidence="2">The sequence shown here is derived from an EMBL/GenBank/DDBJ whole genome shotgun (WGS) entry which is preliminary data.</text>
</comment>
<dbReference type="Pfam" id="PF13306">
    <property type="entry name" value="LRR_5"/>
    <property type="match status" value="1"/>
</dbReference>
<name>A0A9W7CF65_9STRA</name>
<dbReference type="Gene3D" id="3.80.10.10">
    <property type="entry name" value="Ribonuclease Inhibitor"/>
    <property type="match status" value="2"/>
</dbReference>
<feature type="coiled-coil region" evidence="1">
    <location>
        <begin position="343"/>
        <end position="390"/>
    </location>
</feature>
<dbReference type="OrthoDB" id="635273at2759"/>
<dbReference type="InterPro" id="IPR053139">
    <property type="entry name" value="Surface_bspA-like"/>
</dbReference>
<accession>A0A9W7CF65</accession>
<evidence type="ECO:0000313" key="3">
    <source>
        <dbReference type="Proteomes" id="UP001165122"/>
    </source>
</evidence>
<keyword evidence="3" id="KW-1185">Reference proteome</keyword>
<dbReference type="Proteomes" id="UP001165122">
    <property type="component" value="Unassembled WGS sequence"/>
</dbReference>
<keyword evidence="1" id="KW-0175">Coiled coil</keyword>
<evidence type="ECO:0000313" key="2">
    <source>
        <dbReference type="EMBL" id="GMI05001.1"/>
    </source>
</evidence>